<dbReference type="EMBL" id="BLXT01007882">
    <property type="protein sequence ID" value="GFO43425.1"/>
    <property type="molecule type" value="Genomic_DNA"/>
</dbReference>
<name>A0AAV4DHB9_9GAST</name>
<reference evidence="2 3" key="1">
    <citation type="journal article" date="2021" name="Elife">
        <title>Chloroplast acquisition without the gene transfer in kleptoplastic sea slugs, Plakobranchus ocellatus.</title>
        <authorList>
            <person name="Maeda T."/>
            <person name="Takahashi S."/>
            <person name="Yoshida T."/>
            <person name="Shimamura S."/>
            <person name="Takaki Y."/>
            <person name="Nagai Y."/>
            <person name="Toyoda A."/>
            <person name="Suzuki Y."/>
            <person name="Arimoto A."/>
            <person name="Ishii H."/>
            <person name="Satoh N."/>
            <person name="Nishiyama T."/>
            <person name="Hasebe M."/>
            <person name="Maruyama T."/>
            <person name="Minagawa J."/>
            <person name="Obokata J."/>
            <person name="Shigenobu S."/>
        </authorList>
    </citation>
    <scope>NUCLEOTIDE SEQUENCE [LARGE SCALE GENOMIC DNA]</scope>
</reference>
<dbReference type="InterPro" id="IPR036465">
    <property type="entry name" value="vWFA_dom_sf"/>
</dbReference>
<dbReference type="SUPFAM" id="SSF53300">
    <property type="entry name" value="vWA-like"/>
    <property type="match status" value="1"/>
</dbReference>
<sequence>MAILQNKHLVLKLSALMVLLSQIGGHSTIRASSPSEAENFFQHIINNLTTSEFESDSGLRPSDIIFVLDRPNYSSALQTGFEFLLGLIQSFLENFNVDRDSSRVSLVISSKSSCDVPINDVPKGELSKCGVVYYLRRLKSKVK</sequence>
<dbReference type="Proteomes" id="UP000735302">
    <property type="component" value="Unassembled WGS sequence"/>
</dbReference>
<evidence type="ECO:0000313" key="2">
    <source>
        <dbReference type="EMBL" id="GFO43425.1"/>
    </source>
</evidence>
<keyword evidence="1" id="KW-0732">Signal</keyword>
<feature type="chain" id="PRO_5043842438" evidence="1">
    <location>
        <begin position="26"/>
        <end position="143"/>
    </location>
</feature>
<gene>
    <name evidence="2" type="ORF">PoB_006993000</name>
</gene>
<evidence type="ECO:0000256" key="1">
    <source>
        <dbReference type="SAM" id="SignalP"/>
    </source>
</evidence>
<keyword evidence="3" id="KW-1185">Reference proteome</keyword>
<accession>A0AAV4DHB9</accession>
<comment type="caution">
    <text evidence="2">The sequence shown here is derived from an EMBL/GenBank/DDBJ whole genome shotgun (WGS) entry which is preliminary data.</text>
</comment>
<dbReference type="AlphaFoldDB" id="A0AAV4DHB9"/>
<proteinExistence type="predicted"/>
<organism evidence="2 3">
    <name type="scientific">Plakobranchus ocellatus</name>
    <dbReference type="NCBI Taxonomy" id="259542"/>
    <lineage>
        <taxon>Eukaryota</taxon>
        <taxon>Metazoa</taxon>
        <taxon>Spiralia</taxon>
        <taxon>Lophotrochozoa</taxon>
        <taxon>Mollusca</taxon>
        <taxon>Gastropoda</taxon>
        <taxon>Heterobranchia</taxon>
        <taxon>Euthyneura</taxon>
        <taxon>Panpulmonata</taxon>
        <taxon>Sacoglossa</taxon>
        <taxon>Placobranchoidea</taxon>
        <taxon>Plakobranchidae</taxon>
        <taxon>Plakobranchus</taxon>
    </lineage>
</organism>
<evidence type="ECO:0000313" key="3">
    <source>
        <dbReference type="Proteomes" id="UP000735302"/>
    </source>
</evidence>
<protein>
    <submittedName>
        <fullName evidence="2">Uncharacterized protein</fullName>
    </submittedName>
</protein>
<feature type="signal peptide" evidence="1">
    <location>
        <begin position="1"/>
        <end position="25"/>
    </location>
</feature>